<dbReference type="GO" id="GO:0006633">
    <property type="term" value="P:fatty acid biosynthetic process"/>
    <property type="evidence" value="ECO:0007669"/>
    <property type="project" value="InterPro"/>
</dbReference>
<reference evidence="6" key="1">
    <citation type="submission" date="2021-10" db="EMBL/GenBank/DDBJ databases">
        <title>De novo Genome Assembly of Clathrus columnatus (Basidiomycota, Fungi) Using Illumina and Nanopore Sequence Data.</title>
        <authorList>
            <person name="Ogiso-Tanaka E."/>
            <person name="Itagaki H."/>
            <person name="Hosoya T."/>
            <person name="Hosaka K."/>
        </authorList>
    </citation>
    <scope>NUCLEOTIDE SEQUENCE</scope>
    <source>
        <strain evidence="6">MO-923</strain>
    </source>
</reference>
<comment type="caution">
    <text evidence="6">The sequence shown here is derived from an EMBL/GenBank/DDBJ whole genome shotgun (WGS) entry which is preliminary data.</text>
</comment>
<feature type="signal peptide" evidence="4">
    <location>
        <begin position="1"/>
        <end position="24"/>
    </location>
</feature>
<dbReference type="InterPro" id="IPR001227">
    <property type="entry name" value="Ac_transferase_dom_sf"/>
</dbReference>
<protein>
    <submittedName>
        <fullName evidence="6">Type I Iterative PKS</fullName>
    </submittedName>
</protein>
<evidence type="ECO:0000256" key="3">
    <source>
        <dbReference type="ARBA" id="ARBA00022679"/>
    </source>
</evidence>
<dbReference type="CDD" id="cd00833">
    <property type="entry name" value="PKS"/>
    <property type="match status" value="1"/>
</dbReference>
<evidence type="ECO:0000313" key="6">
    <source>
        <dbReference type="EMBL" id="GJJ08178.1"/>
    </source>
</evidence>
<dbReference type="Gene3D" id="3.40.366.10">
    <property type="entry name" value="Malonyl-Coenzyme A Acyl Carrier Protein, domain 2"/>
    <property type="match status" value="1"/>
</dbReference>
<keyword evidence="1" id="KW-0596">Phosphopantetheine</keyword>
<dbReference type="AlphaFoldDB" id="A0AAV5A3X7"/>
<proteinExistence type="predicted"/>
<dbReference type="SMART" id="SM00825">
    <property type="entry name" value="PKS_KS"/>
    <property type="match status" value="1"/>
</dbReference>
<dbReference type="InterPro" id="IPR016039">
    <property type="entry name" value="Thiolase-like"/>
</dbReference>
<dbReference type="SMART" id="SM00827">
    <property type="entry name" value="PKS_AT"/>
    <property type="match status" value="1"/>
</dbReference>
<keyword evidence="3" id="KW-0808">Transferase</keyword>
<gene>
    <name evidence="6" type="ORF">Clacol_002386</name>
</gene>
<dbReference type="Proteomes" id="UP001050691">
    <property type="component" value="Unassembled WGS sequence"/>
</dbReference>
<evidence type="ECO:0000256" key="1">
    <source>
        <dbReference type="ARBA" id="ARBA00022450"/>
    </source>
</evidence>
<dbReference type="GO" id="GO:0004312">
    <property type="term" value="F:fatty acid synthase activity"/>
    <property type="evidence" value="ECO:0007669"/>
    <property type="project" value="TreeGrafter"/>
</dbReference>
<dbReference type="InterPro" id="IPR014031">
    <property type="entry name" value="Ketoacyl_synth_C"/>
</dbReference>
<keyword evidence="4" id="KW-0732">Signal</keyword>
<dbReference type="Pfam" id="PF02801">
    <property type="entry name" value="Ketoacyl-synt_C"/>
    <property type="match status" value="1"/>
</dbReference>
<dbReference type="InterPro" id="IPR014043">
    <property type="entry name" value="Acyl_transferase_dom"/>
</dbReference>
<evidence type="ECO:0000256" key="4">
    <source>
        <dbReference type="SAM" id="SignalP"/>
    </source>
</evidence>
<dbReference type="InterPro" id="IPR018201">
    <property type="entry name" value="Ketoacyl_synth_AS"/>
</dbReference>
<dbReference type="InterPro" id="IPR050091">
    <property type="entry name" value="PKS_NRPS_Biosynth_Enz"/>
</dbReference>
<feature type="chain" id="PRO_5043315924" evidence="4">
    <location>
        <begin position="25"/>
        <end position="892"/>
    </location>
</feature>
<dbReference type="PANTHER" id="PTHR43775">
    <property type="entry name" value="FATTY ACID SYNTHASE"/>
    <property type="match status" value="1"/>
</dbReference>
<keyword evidence="2" id="KW-0597">Phosphoprotein</keyword>
<evidence type="ECO:0000256" key="2">
    <source>
        <dbReference type="ARBA" id="ARBA00022553"/>
    </source>
</evidence>
<dbReference type="SUPFAM" id="SSF52151">
    <property type="entry name" value="FabD/lysophospholipase-like"/>
    <property type="match status" value="1"/>
</dbReference>
<dbReference type="PROSITE" id="PS00606">
    <property type="entry name" value="KS3_1"/>
    <property type="match status" value="1"/>
</dbReference>
<dbReference type="InterPro" id="IPR020841">
    <property type="entry name" value="PKS_Beta-ketoAc_synthase_dom"/>
</dbReference>
<dbReference type="Pfam" id="PF00109">
    <property type="entry name" value="ketoacyl-synt"/>
    <property type="match status" value="1"/>
</dbReference>
<dbReference type="Pfam" id="PF16197">
    <property type="entry name" value="KAsynt_C_assoc"/>
    <property type="match status" value="1"/>
</dbReference>
<keyword evidence="7" id="KW-1185">Reference proteome</keyword>
<evidence type="ECO:0000313" key="7">
    <source>
        <dbReference type="Proteomes" id="UP001050691"/>
    </source>
</evidence>
<sequence length="892" mass="96595">MAMSARNFLMLLQGLSLCAPGATGGLDAKEFHEFLRNRSSGIIRVPSYRWNGDAYHGTAPGKAITVNGGFIPNFEYADVQEFGISTTEAGQANTLHFIVLHQAFNALQRSGVDYRATNTGVFVGCSYYMTGTALSITANRISYVFDLLGPSTVVDTACSATLTAMHLAIQAVRNGDCDQAVVAEVNIVAYGISKSFDDDADGYARSDTAGAVVIKRHDLAVRDNDFIHATLVGTSLTTCGSLMGSLTTPNPEAQAQAICKAYEDAGLEPHHTDFVELHGTGTVVGDSIEANCTGEVISRGREGREILIGSVKSNIGHGGIGAYMSSLTKVGSCTSNNKEVLPNGYFKKPSRKIHFDKYKLRVPITIEEFVPQDSRRGLIASISGSGFGGACGHTVLREHEKRPKRSIPGFGAVKGPYLFTMGALTLKSCNTLLREYKAIHSETDPLTLCEHLGRRTRQMVNRTYAVANSFQTATFPDPVSVGKRPNPLVFCFSGQGPQHWNQGRDLMAAYPAFRDSIIACDQVYKAYVGESFLDKTGLFSHNTSKLSQLEKSLIWPAGIISVSIAFFQIAMFDLLVSLRIQPTAIVGHSIGETAVLYASGAASREMAVKVAIARGRALGIVDNKGGSMVAVSGCDADAVRGYIDAVLALSKEDDDETSQLYLSAFNSPSDIGVSGSEELLKPFEEYINRWVDGATASKLRVSTAVHSPFVAPCEESYCQELHTIFSQHPGDHLPSIPVISTVTGEVVSEPYTVDYLWENIRQPVLFSIAIPKIVECYGELTTFVEISPHPVLSQYIKSMGAHDSVGTGYRPPSSKHLKGGASARTEVHAFLDTIGRLLLFGVNSIDFSLLNGYPSETLPDVEYPFNKKLWLYANVSAPPASYQRWLLPRLEF</sequence>
<dbReference type="InterPro" id="IPR016035">
    <property type="entry name" value="Acyl_Trfase/lysoPLipase"/>
</dbReference>
<feature type="domain" description="Ketosynthase family 3 (KS3)" evidence="5">
    <location>
        <begin position="7"/>
        <end position="398"/>
    </location>
</feature>
<name>A0AAV5A3X7_9AGAM</name>
<accession>A0AAV5A3X7</accession>
<dbReference type="InterPro" id="IPR032821">
    <property type="entry name" value="PKS_assoc"/>
</dbReference>
<dbReference type="SUPFAM" id="SSF53901">
    <property type="entry name" value="Thiolase-like"/>
    <property type="match status" value="1"/>
</dbReference>
<organism evidence="6 7">
    <name type="scientific">Clathrus columnatus</name>
    <dbReference type="NCBI Taxonomy" id="1419009"/>
    <lineage>
        <taxon>Eukaryota</taxon>
        <taxon>Fungi</taxon>
        <taxon>Dikarya</taxon>
        <taxon>Basidiomycota</taxon>
        <taxon>Agaricomycotina</taxon>
        <taxon>Agaricomycetes</taxon>
        <taxon>Phallomycetidae</taxon>
        <taxon>Phallales</taxon>
        <taxon>Clathraceae</taxon>
        <taxon>Clathrus</taxon>
    </lineage>
</organism>
<dbReference type="PROSITE" id="PS52004">
    <property type="entry name" value="KS3_2"/>
    <property type="match status" value="1"/>
</dbReference>
<dbReference type="Gene3D" id="3.40.47.10">
    <property type="match status" value="1"/>
</dbReference>
<dbReference type="Pfam" id="PF00698">
    <property type="entry name" value="Acyl_transf_1"/>
    <property type="match status" value="1"/>
</dbReference>
<dbReference type="EMBL" id="BPWL01000003">
    <property type="protein sequence ID" value="GJJ08178.1"/>
    <property type="molecule type" value="Genomic_DNA"/>
</dbReference>
<dbReference type="PANTHER" id="PTHR43775:SF37">
    <property type="entry name" value="SI:DKEY-61P9.11"/>
    <property type="match status" value="1"/>
</dbReference>
<dbReference type="InterPro" id="IPR014030">
    <property type="entry name" value="Ketoacyl_synth_N"/>
</dbReference>
<dbReference type="GO" id="GO:0004315">
    <property type="term" value="F:3-oxoacyl-[acyl-carrier-protein] synthase activity"/>
    <property type="evidence" value="ECO:0007669"/>
    <property type="project" value="InterPro"/>
</dbReference>
<evidence type="ECO:0000259" key="5">
    <source>
        <dbReference type="PROSITE" id="PS52004"/>
    </source>
</evidence>